<dbReference type="Pfam" id="PF14534">
    <property type="entry name" value="DUF4440"/>
    <property type="match status" value="1"/>
</dbReference>
<sequence length="123" mass="13806">MDIAELLELEHRGWSSLCDGTGADFYGRRMTADAVMVLAHGLALDREAVIASLNEAPPWQSYDISDERLIRVDEDTAALVYTGRASRGEEDHFHALMSTVYTRREGQWRIALYQQSPVPPAVQ</sequence>
<evidence type="ECO:0000313" key="3">
    <source>
        <dbReference type="Proteomes" id="UP000252187"/>
    </source>
</evidence>
<gene>
    <name evidence="2" type="ORF">DQ226_11760</name>
</gene>
<protein>
    <submittedName>
        <fullName evidence="2">DUF4440 domain-containing protein</fullName>
    </submittedName>
</protein>
<dbReference type="AlphaFoldDB" id="A0A365P8U8"/>
<dbReference type="SUPFAM" id="SSF54427">
    <property type="entry name" value="NTF2-like"/>
    <property type="match status" value="1"/>
</dbReference>
<evidence type="ECO:0000259" key="1">
    <source>
        <dbReference type="Pfam" id="PF14534"/>
    </source>
</evidence>
<dbReference type="InterPro" id="IPR032710">
    <property type="entry name" value="NTF2-like_dom_sf"/>
</dbReference>
<accession>A0A365P8U8</accession>
<organism evidence="2 3">
    <name type="scientific">Dietzia maris</name>
    <dbReference type="NCBI Taxonomy" id="37915"/>
    <lineage>
        <taxon>Bacteria</taxon>
        <taxon>Bacillati</taxon>
        <taxon>Actinomycetota</taxon>
        <taxon>Actinomycetes</taxon>
        <taxon>Mycobacteriales</taxon>
        <taxon>Dietziaceae</taxon>
        <taxon>Dietzia</taxon>
    </lineage>
</organism>
<evidence type="ECO:0000313" key="2">
    <source>
        <dbReference type="EMBL" id="RBA33753.1"/>
    </source>
</evidence>
<feature type="domain" description="DUF4440" evidence="1">
    <location>
        <begin position="6"/>
        <end position="110"/>
    </location>
</feature>
<proteinExistence type="predicted"/>
<dbReference type="EMBL" id="QNTT01000031">
    <property type="protein sequence ID" value="RBA33753.1"/>
    <property type="molecule type" value="Genomic_DNA"/>
</dbReference>
<reference evidence="2 3" key="1">
    <citation type="submission" date="2018-06" db="EMBL/GenBank/DDBJ databases">
        <title>Whole genome sequencing of four bacterial strains from South Shetland trench revealing bio-synthetic gene clusters.</title>
        <authorList>
            <person name="Abdel-Mageed W.M."/>
            <person name="Lehri B."/>
            <person name="Jarmusch S.A."/>
            <person name="Miranda K."/>
            <person name="Goodfellow M."/>
            <person name="Jaspars M."/>
            <person name="Karlyshev A.V."/>
        </authorList>
    </citation>
    <scope>NUCLEOTIDE SEQUENCE [LARGE SCALE GENOMIC DNA]</scope>
    <source>
        <strain evidence="2 3">SST1</strain>
    </source>
</reference>
<dbReference type="Gene3D" id="3.10.450.50">
    <property type="match status" value="1"/>
</dbReference>
<name>A0A365P8U8_9ACTN</name>
<dbReference type="Proteomes" id="UP000252187">
    <property type="component" value="Unassembled WGS sequence"/>
</dbReference>
<comment type="caution">
    <text evidence="2">The sequence shown here is derived from an EMBL/GenBank/DDBJ whole genome shotgun (WGS) entry which is preliminary data.</text>
</comment>
<dbReference type="InterPro" id="IPR027843">
    <property type="entry name" value="DUF4440"/>
</dbReference>